<accession>A0AAV3QEM9</accession>
<organism evidence="2 3">
    <name type="scientific">Lithospermum erythrorhizon</name>
    <name type="common">Purple gromwell</name>
    <name type="synonym">Lithospermum officinale var. erythrorhizon</name>
    <dbReference type="NCBI Taxonomy" id="34254"/>
    <lineage>
        <taxon>Eukaryota</taxon>
        <taxon>Viridiplantae</taxon>
        <taxon>Streptophyta</taxon>
        <taxon>Embryophyta</taxon>
        <taxon>Tracheophyta</taxon>
        <taxon>Spermatophyta</taxon>
        <taxon>Magnoliopsida</taxon>
        <taxon>eudicotyledons</taxon>
        <taxon>Gunneridae</taxon>
        <taxon>Pentapetalae</taxon>
        <taxon>asterids</taxon>
        <taxon>lamiids</taxon>
        <taxon>Boraginales</taxon>
        <taxon>Boraginaceae</taxon>
        <taxon>Boraginoideae</taxon>
        <taxon>Lithospermeae</taxon>
        <taxon>Lithospermum</taxon>
    </lineage>
</organism>
<dbReference type="EMBL" id="BAABME010004393">
    <property type="protein sequence ID" value="GAA0162204.1"/>
    <property type="molecule type" value="Genomic_DNA"/>
</dbReference>
<proteinExistence type="predicted"/>
<reference evidence="2 3" key="1">
    <citation type="submission" date="2024-01" db="EMBL/GenBank/DDBJ databases">
        <title>The complete chloroplast genome sequence of Lithospermum erythrorhizon: insights into the phylogenetic relationship among Boraginaceae species and the maternal lineages of purple gromwells.</title>
        <authorList>
            <person name="Okada T."/>
            <person name="Watanabe K."/>
        </authorList>
    </citation>
    <scope>NUCLEOTIDE SEQUENCE [LARGE SCALE GENOMIC DNA]</scope>
</reference>
<sequence>MPHNKSCRPDGFPARFYQKNWSTVGDCLTKALLDFLNNGHLLKELNNTFIPLIPKFPLPKSTNDFRSISLCNASYKIASKVLVNRLKPHLNSFLSPYQNGFILGRGAQDNILMAQEITYTIRHSKSKKNDLVALKIDMIQYSVIINGQTTPPFKPTCNLRQGDPLSHILFALCTEPLSSSLLTHQAKKPLKDFCADSGQIINYHKSSITFSSATPSHSKLSILEAFNINCANTFGNYLVIHFDIATNRRDIFNNIVDKIKKRILGWKAKFLNFAGRITLIKSVLQSILVYHMGICTFPIATLNEIDKILANILWDGAHNTNIHWVNWDFLCTDKNSGNLSFKHLHHFNLVLLARNGWRLISHPHTPLSNLFKSKYYPTTTPLNPVTKNNPSWTWHSLHSGLEKINQHMTCIITNGSSTNIWNDKWVPSIYPGTPINYYNPEANPPIQTLFLNFSSVTISGTPPFLEISSLLTLWTKSLA</sequence>
<dbReference type="PANTHER" id="PTHR33116">
    <property type="entry name" value="REVERSE TRANSCRIPTASE ZINC-BINDING DOMAIN-CONTAINING PROTEIN-RELATED-RELATED"/>
    <property type="match status" value="1"/>
</dbReference>
<evidence type="ECO:0000313" key="2">
    <source>
        <dbReference type="EMBL" id="GAA0162204.1"/>
    </source>
</evidence>
<dbReference type="AlphaFoldDB" id="A0AAV3QEM9"/>
<comment type="caution">
    <text evidence="2">The sequence shown here is derived from an EMBL/GenBank/DDBJ whole genome shotgun (WGS) entry which is preliminary data.</text>
</comment>
<protein>
    <recommendedName>
        <fullName evidence="1">Reverse transcriptase domain-containing protein</fullName>
    </recommendedName>
</protein>
<feature type="domain" description="Reverse transcriptase" evidence="1">
    <location>
        <begin position="59"/>
        <end position="183"/>
    </location>
</feature>
<dbReference type="CDD" id="cd01650">
    <property type="entry name" value="RT_nLTR_like"/>
    <property type="match status" value="1"/>
</dbReference>
<name>A0AAV3QEM9_LITER</name>
<gene>
    <name evidence="2" type="ORF">LIER_18346</name>
</gene>
<dbReference type="PANTHER" id="PTHR33116:SF86">
    <property type="entry name" value="REVERSE TRANSCRIPTASE DOMAIN-CONTAINING PROTEIN"/>
    <property type="match status" value="1"/>
</dbReference>
<keyword evidence="3" id="KW-1185">Reference proteome</keyword>
<evidence type="ECO:0000313" key="3">
    <source>
        <dbReference type="Proteomes" id="UP001454036"/>
    </source>
</evidence>
<dbReference type="Proteomes" id="UP001454036">
    <property type="component" value="Unassembled WGS sequence"/>
</dbReference>
<dbReference type="Pfam" id="PF00078">
    <property type="entry name" value="RVT_1"/>
    <property type="match status" value="1"/>
</dbReference>
<dbReference type="InterPro" id="IPR000477">
    <property type="entry name" value="RT_dom"/>
</dbReference>
<evidence type="ECO:0000259" key="1">
    <source>
        <dbReference type="Pfam" id="PF00078"/>
    </source>
</evidence>